<evidence type="ECO:0000313" key="3">
    <source>
        <dbReference type="Proteomes" id="UP000078316"/>
    </source>
</evidence>
<gene>
    <name evidence="2" type="ORF">A5481_08600</name>
</gene>
<sequence>MSADRRKFGSPTLLAALALATVPTLALAQGRPSTLAMTCGQARGLLAAQGAAVLGTGGYTYDRFVRDRSFCEPTQITKNAFVPTRDTPECLVGYRCIEPGRNWFDDE</sequence>
<dbReference type="OrthoDB" id="7870801at2"/>
<feature type="signal peptide" evidence="1">
    <location>
        <begin position="1"/>
        <end position="28"/>
    </location>
</feature>
<dbReference type="Proteomes" id="UP000078316">
    <property type="component" value="Unassembled WGS sequence"/>
</dbReference>
<dbReference type="AlphaFoldDB" id="A0A179SER3"/>
<dbReference type="EMBL" id="LWHQ01000015">
    <property type="protein sequence ID" value="OAS25926.1"/>
    <property type="molecule type" value="Genomic_DNA"/>
</dbReference>
<name>A0A179SER3_9HYPH</name>
<protein>
    <submittedName>
        <fullName evidence="2">Uncharacterized protein</fullName>
    </submittedName>
</protein>
<dbReference type="STRING" id="427683.A5481_08600"/>
<comment type="caution">
    <text evidence="2">The sequence shown here is derived from an EMBL/GenBank/DDBJ whole genome shotgun (WGS) entry which is preliminary data.</text>
</comment>
<organism evidence="2 3">
    <name type="scientific">Methylobacterium platani</name>
    <dbReference type="NCBI Taxonomy" id="427683"/>
    <lineage>
        <taxon>Bacteria</taxon>
        <taxon>Pseudomonadati</taxon>
        <taxon>Pseudomonadota</taxon>
        <taxon>Alphaproteobacteria</taxon>
        <taxon>Hyphomicrobiales</taxon>
        <taxon>Methylobacteriaceae</taxon>
        <taxon>Methylobacterium</taxon>
    </lineage>
</organism>
<evidence type="ECO:0000313" key="2">
    <source>
        <dbReference type="EMBL" id="OAS25926.1"/>
    </source>
</evidence>
<keyword evidence="1" id="KW-0732">Signal</keyword>
<reference evidence="2 3" key="1">
    <citation type="submission" date="2016-04" db="EMBL/GenBank/DDBJ databases">
        <authorList>
            <person name="Evans L.H."/>
            <person name="Alamgir A."/>
            <person name="Owens N."/>
            <person name="Weber N.D."/>
            <person name="Virtaneva K."/>
            <person name="Barbian K."/>
            <person name="Babar A."/>
            <person name="Rosenke K."/>
        </authorList>
    </citation>
    <scope>NUCLEOTIDE SEQUENCE [LARGE SCALE GENOMIC DNA]</scope>
    <source>
        <strain evidence="2 3">PMB02</strain>
    </source>
</reference>
<evidence type="ECO:0000256" key="1">
    <source>
        <dbReference type="SAM" id="SignalP"/>
    </source>
</evidence>
<dbReference type="RefSeq" id="WP_048436379.1">
    <property type="nucleotide sequence ID" value="NZ_LWHQ01000015.1"/>
</dbReference>
<accession>A0A179SER3</accession>
<proteinExistence type="predicted"/>
<feature type="chain" id="PRO_5008105967" evidence="1">
    <location>
        <begin position="29"/>
        <end position="107"/>
    </location>
</feature>